<proteinExistence type="predicted"/>
<reference evidence="2 3" key="1">
    <citation type="submission" date="2024-02" db="EMBL/GenBank/DDBJ databases">
        <authorList>
            <person name="Vignale AGUSTIN F."/>
            <person name="Sosa J E."/>
            <person name="Modenutti C."/>
        </authorList>
    </citation>
    <scope>NUCLEOTIDE SEQUENCE [LARGE SCALE GENOMIC DNA]</scope>
</reference>
<feature type="compositionally biased region" description="Basic and acidic residues" evidence="1">
    <location>
        <begin position="115"/>
        <end position="139"/>
    </location>
</feature>
<name>A0ABC8T3D8_9AQUA</name>
<dbReference type="AlphaFoldDB" id="A0ABC8T3D8"/>
<gene>
    <name evidence="2" type="ORF">ILEXP_LOCUS32967</name>
</gene>
<protein>
    <submittedName>
        <fullName evidence="2">Uncharacterized protein</fullName>
    </submittedName>
</protein>
<dbReference type="PANTHER" id="PTHR34572:SF1">
    <property type="entry name" value="GOLGIN FAMILY A PROTEIN"/>
    <property type="match status" value="1"/>
</dbReference>
<dbReference type="Proteomes" id="UP001642360">
    <property type="component" value="Unassembled WGS sequence"/>
</dbReference>
<keyword evidence="3" id="KW-1185">Reference proteome</keyword>
<comment type="caution">
    <text evidence="2">The sequence shown here is derived from an EMBL/GenBank/DDBJ whole genome shotgun (WGS) entry which is preliminary data.</text>
</comment>
<dbReference type="EMBL" id="CAUOFW020004114">
    <property type="protein sequence ID" value="CAK9163895.1"/>
    <property type="molecule type" value="Genomic_DNA"/>
</dbReference>
<sequence length="174" mass="19418">MEGVGSRLGRASSRYGPAPVFSGPVRKWKKQWVSYQNNNSQTKNGNGNNNHTLLLCRWTPLPSTYSDMPEEPPKRKLRYTPIVVLEERKKGAAKKVDNEAKTIKMNQSTASATSKSDDIFEKPIIDDASTEETKGESHSNKSQLDLDLCLKGHDDDHDLESENNEVELGRESSG</sequence>
<organism evidence="2 3">
    <name type="scientific">Ilex paraguariensis</name>
    <name type="common">yerba mate</name>
    <dbReference type="NCBI Taxonomy" id="185542"/>
    <lineage>
        <taxon>Eukaryota</taxon>
        <taxon>Viridiplantae</taxon>
        <taxon>Streptophyta</taxon>
        <taxon>Embryophyta</taxon>
        <taxon>Tracheophyta</taxon>
        <taxon>Spermatophyta</taxon>
        <taxon>Magnoliopsida</taxon>
        <taxon>eudicotyledons</taxon>
        <taxon>Gunneridae</taxon>
        <taxon>Pentapetalae</taxon>
        <taxon>asterids</taxon>
        <taxon>campanulids</taxon>
        <taxon>Aquifoliales</taxon>
        <taxon>Aquifoliaceae</taxon>
        <taxon>Ilex</taxon>
    </lineage>
</organism>
<evidence type="ECO:0000313" key="3">
    <source>
        <dbReference type="Proteomes" id="UP001642360"/>
    </source>
</evidence>
<evidence type="ECO:0000313" key="2">
    <source>
        <dbReference type="EMBL" id="CAK9163895.1"/>
    </source>
</evidence>
<feature type="compositionally biased region" description="Polar residues" evidence="1">
    <location>
        <begin position="104"/>
        <end position="114"/>
    </location>
</feature>
<feature type="region of interest" description="Disordered" evidence="1">
    <location>
        <begin position="90"/>
        <end position="174"/>
    </location>
</feature>
<dbReference type="PANTHER" id="PTHR34572">
    <property type="entry name" value="GOLGIN FAMILY A PROTEIN"/>
    <property type="match status" value="1"/>
</dbReference>
<accession>A0ABC8T3D8</accession>
<evidence type="ECO:0000256" key="1">
    <source>
        <dbReference type="SAM" id="MobiDB-lite"/>
    </source>
</evidence>
<feature type="region of interest" description="Disordered" evidence="1">
    <location>
        <begin position="1"/>
        <end position="20"/>
    </location>
</feature>
<feature type="compositionally biased region" description="Basic and acidic residues" evidence="1">
    <location>
        <begin position="90"/>
        <end position="102"/>
    </location>
</feature>